<gene>
    <name evidence="4" type="ORF">FB45DRAFT_1054136</name>
</gene>
<name>A0AAD7C829_9AGAR</name>
<dbReference type="EMBL" id="JARKIF010000004">
    <property type="protein sequence ID" value="KAJ7641695.1"/>
    <property type="molecule type" value="Genomic_DNA"/>
</dbReference>
<dbReference type="Proteomes" id="UP001221142">
    <property type="component" value="Unassembled WGS sequence"/>
</dbReference>
<evidence type="ECO:0000259" key="3">
    <source>
        <dbReference type="Pfam" id="PF24016"/>
    </source>
</evidence>
<evidence type="ECO:0000256" key="2">
    <source>
        <dbReference type="SAM" id="Phobius"/>
    </source>
</evidence>
<proteinExistence type="predicted"/>
<keyword evidence="5" id="KW-1185">Reference proteome</keyword>
<feature type="region of interest" description="Disordered" evidence="1">
    <location>
        <begin position="1"/>
        <end position="43"/>
    </location>
</feature>
<evidence type="ECO:0000256" key="1">
    <source>
        <dbReference type="SAM" id="MobiDB-lite"/>
    </source>
</evidence>
<feature type="domain" description="DUF7330" evidence="3">
    <location>
        <begin position="131"/>
        <end position="218"/>
    </location>
</feature>
<reference evidence="4" key="1">
    <citation type="submission" date="2023-03" db="EMBL/GenBank/DDBJ databases">
        <title>Massive genome expansion in bonnet fungi (Mycena s.s.) driven by repeated elements and novel gene families across ecological guilds.</title>
        <authorList>
            <consortium name="Lawrence Berkeley National Laboratory"/>
            <person name="Harder C.B."/>
            <person name="Miyauchi S."/>
            <person name="Viragh M."/>
            <person name="Kuo A."/>
            <person name="Thoen E."/>
            <person name="Andreopoulos B."/>
            <person name="Lu D."/>
            <person name="Skrede I."/>
            <person name="Drula E."/>
            <person name="Henrissat B."/>
            <person name="Morin E."/>
            <person name="Kohler A."/>
            <person name="Barry K."/>
            <person name="LaButti K."/>
            <person name="Morin E."/>
            <person name="Salamov A."/>
            <person name="Lipzen A."/>
            <person name="Mereny Z."/>
            <person name="Hegedus B."/>
            <person name="Baldrian P."/>
            <person name="Stursova M."/>
            <person name="Weitz H."/>
            <person name="Taylor A."/>
            <person name="Grigoriev I.V."/>
            <person name="Nagy L.G."/>
            <person name="Martin F."/>
            <person name="Kauserud H."/>
        </authorList>
    </citation>
    <scope>NUCLEOTIDE SEQUENCE</scope>
    <source>
        <strain evidence="4">9284</strain>
    </source>
</reference>
<keyword evidence="2" id="KW-0812">Transmembrane</keyword>
<keyword evidence="2" id="KW-0472">Membrane</keyword>
<organism evidence="4 5">
    <name type="scientific">Roridomyces roridus</name>
    <dbReference type="NCBI Taxonomy" id="1738132"/>
    <lineage>
        <taxon>Eukaryota</taxon>
        <taxon>Fungi</taxon>
        <taxon>Dikarya</taxon>
        <taxon>Basidiomycota</taxon>
        <taxon>Agaricomycotina</taxon>
        <taxon>Agaricomycetes</taxon>
        <taxon>Agaricomycetidae</taxon>
        <taxon>Agaricales</taxon>
        <taxon>Marasmiineae</taxon>
        <taxon>Mycenaceae</taxon>
        <taxon>Roridomyces</taxon>
    </lineage>
</organism>
<dbReference type="AlphaFoldDB" id="A0AAD7C829"/>
<evidence type="ECO:0000313" key="5">
    <source>
        <dbReference type="Proteomes" id="UP001221142"/>
    </source>
</evidence>
<evidence type="ECO:0000313" key="4">
    <source>
        <dbReference type="EMBL" id="KAJ7641695.1"/>
    </source>
</evidence>
<sequence>MILTEDDSPRSAVKDTTPLLRVEDTASSPPAYTDAAGPSHQPDHHVVRSTRSFRRVFLVAFGLWVSSFLLLGSVLFSIGVIGSRWRSYPSIPGVALDCMQPSGEAEKKNPIAAPFPYSVAFEYGIPLPPESLDAGNSSDTKNVTIKTSNDNLQSSIHLTTASNNNGSFRVEQRTSNGQLMAKILTLPVDATLDVTATTSNAPVDLHLPSTYEGDINVAGGSISARRVDSSEQDPAGKDRTRTFQTWMVRLTRMALSVFWERGNMHRGRAAVETTNGQASVYI</sequence>
<protein>
    <recommendedName>
        <fullName evidence="3">DUF7330 domain-containing protein</fullName>
    </recommendedName>
</protein>
<accession>A0AAD7C829</accession>
<comment type="caution">
    <text evidence="4">The sequence shown here is derived from an EMBL/GenBank/DDBJ whole genome shotgun (WGS) entry which is preliminary data.</text>
</comment>
<dbReference type="Pfam" id="PF24016">
    <property type="entry name" value="DUF7330"/>
    <property type="match status" value="1"/>
</dbReference>
<feature type="transmembrane region" description="Helical" evidence="2">
    <location>
        <begin position="56"/>
        <end position="81"/>
    </location>
</feature>
<dbReference type="InterPro" id="IPR055754">
    <property type="entry name" value="DUF7330"/>
</dbReference>
<keyword evidence="2" id="KW-1133">Transmembrane helix</keyword>